<feature type="transmembrane region" description="Helical" evidence="1">
    <location>
        <begin position="144"/>
        <end position="163"/>
    </location>
</feature>
<keyword evidence="1" id="KW-0472">Membrane</keyword>
<dbReference type="EMBL" id="JABAGJ010000001">
    <property type="protein sequence ID" value="NMF01818.1"/>
    <property type="molecule type" value="Genomic_DNA"/>
</dbReference>
<feature type="transmembrane region" description="Helical" evidence="1">
    <location>
        <begin position="315"/>
        <end position="334"/>
    </location>
</feature>
<dbReference type="AlphaFoldDB" id="A0A848D6K9"/>
<accession>A0A848D6K9</accession>
<feature type="transmembrane region" description="Helical" evidence="1">
    <location>
        <begin position="63"/>
        <end position="82"/>
    </location>
</feature>
<organism evidence="2 3">
    <name type="scientific">Bifidobacterium boum</name>
    <dbReference type="NCBI Taxonomy" id="78343"/>
    <lineage>
        <taxon>Bacteria</taxon>
        <taxon>Bacillati</taxon>
        <taxon>Actinomycetota</taxon>
        <taxon>Actinomycetes</taxon>
        <taxon>Bifidobacteriales</taxon>
        <taxon>Bifidobacteriaceae</taxon>
        <taxon>Bifidobacterium</taxon>
    </lineage>
</organism>
<sequence length="410" mass="46243">MLFYSIIFLITTVLFFISGKLRGILHVAFTVFALFVPCVVAACRDITVGTDLSGYGMRDFRSVSVHGFFDGLSILLGSQQPFGYSLVTTIDVLLFHSLPIHLFILQALTIVPVYIATRRFAGKEYVWVGMLWYMTMLYPSSLNIMKQMIAVALLTLTITPIVRGKKIEFLLWVLVAYSFHQTAVLFIVLYPLFRFILTSKRLQLEAATEGAASRLDKYRGLWFRAWLLIAASAVFAIIIAFGDRILNMFASLKGSYEYSIQHAGENGISINHIILLIILSIVGIVLYFETLSNDAVQADPSGDCYDTSYTRRLDFMFFASTFVGLLLEQSIVITENFYRFAYYGMVFGGIYFARKAAEQRCWGLLYRFFFWILSLGMLVAQLVLFYKIAVVAGGDAVVPYTSTLLGIWAS</sequence>
<keyword evidence="1" id="KW-0812">Transmembrane</keyword>
<proteinExistence type="predicted"/>
<protein>
    <submittedName>
        <fullName evidence="2">EpsG family protein</fullName>
    </submittedName>
</protein>
<evidence type="ECO:0000256" key="1">
    <source>
        <dbReference type="SAM" id="Phobius"/>
    </source>
</evidence>
<evidence type="ECO:0000313" key="2">
    <source>
        <dbReference type="EMBL" id="NMF01818.1"/>
    </source>
</evidence>
<keyword evidence="1" id="KW-1133">Transmembrane helix</keyword>
<feature type="transmembrane region" description="Helical" evidence="1">
    <location>
        <begin position="340"/>
        <end position="357"/>
    </location>
</feature>
<name>A0A848D6K9_9BIFI</name>
<dbReference type="InterPro" id="IPR049458">
    <property type="entry name" value="EpsG-like"/>
</dbReference>
<feature type="transmembrane region" description="Helical" evidence="1">
    <location>
        <begin position="364"/>
        <end position="386"/>
    </location>
</feature>
<dbReference type="Pfam" id="PF14897">
    <property type="entry name" value="EpsG"/>
    <property type="match status" value="1"/>
</dbReference>
<feature type="transmembrane region" description="Helical" evidence="1">
    <location>
        <begin position="94"/>
        <end position="115"/>
    </location>
</feature>
<feature type="transmembrane region" description="Helical" evidence="1">
    <location>
        <begin position="221"/>
        <end position="242"/>
    </location>
</feature>
<feature type="transmembrane region" description="Helical" evidence="1">
    <location>
        <begin position="25"/>
        <end position="43"/>
    </location>
</feature>
<comment type="caution">
    <text evidence="2">The sequence shown here is derived from an EMBL/GenBank/DDBJ whole genome shotgun (WGS) entry which is preliminary data.</text>
</comment>
<feature type="transmembrane region" description="Helical" evidence="1">
    <location>
        <begin position="169"/>
        <end position="193"/>
    </location>
</feature>
<dbReference type="RefSeq" id="WP_168973058.1">
    <property type="nucleotide sequence ID" value="NZ_JABAGJ010000001.1"/>
</dbReference>
<reference evidence="2 3" key="1">
    <citation type="submission" date="2020-04" db="EMBL/GenBank/DDBJ databases">
        <authorList>
            <person name="Hitch T.C.A."/>
            <person name="Wylensek D."/>
            <person name="Clavel T."/>
        </authorList>
    </citation>
    <scope>NUCLEOTIDE SEQUENCE [LARGE SCALE GENOMIC DNA]</scope>
    <source>
        <strain evidence="2 3">WCA-130-P53-4B</strain>
    </source>
</reference>
<gene>
    <name evidence="2" type="ORF">HF843_01165</name>
</gene>
<evidence type="ECO:0000313" key="3">
    <source>
        <dbReference type="Proteomes" id="UP000583419"/>
    </source>
</evidence>
<dbReference type="Proteomes" id="UP000583419">
    <property type="component" value="Unassembled WGS sequence"/>
</dbReference>
<feature type="transmembrane region" description="Helical" evidence="1">
    <location>
        <begin position="268"/>
        <end position="288"/>
    </location>
</feature>